<dbReference type="InterPro" id="IPR013361">
    <property type="entry name" value="Pilus_CpaD"/>
</dbReference>
<protein>
    <submittedName>
        <fullName evidence="1">CpaD family pilus assembly protein</fullName>
    </submittedName>
</protein>
<dbReference type="Pfam" id="PF09476">
    <property type="entry name" value="Pilus_CpaD"/>
    <property type="match status" value="1"/>
</dbReference>
<name>A0A931I263_9HYPH</name>
<reference evidence="1" key="1">
    <citation type="submission" date="2020-12" db="EMBL/GenBank/DDBJ databases">
        <title>Methylobrevis albus sp. nov., isolated from fresh water lack sediment.</title>
        <authorList>
            <person name="Zou Q."/>
        </authorList>
    </citation>
    <scope>NUCLEOTIDE SEQUENCE</scope>
    <source>
        <strain evidence="1">L22</strain>
    </source>
</reference>
<accession>A0A931I263</accession>
<dbReference type="NCBIfam" id="TIGR02522">
    <property type="entry name" value="pilus_cpaD"/>
    <property type="match status" value="1"/>
</dbReference>
<keyword evidence="2" id="KW-1185">Reference proteome</keyword>
<dbReference type="RefSeq" id="WP_197311517.1">
    <property type="nucleotide sequence ID" value="NZ_JADZLT010000050.1"/>
</dbReference>
<dbReference type="PROSITE" id="PS51257">
    <property type="entry name" value="PROKAR_LIPOPROTEIN"/>
    <property type="match status" value="1"/>
</dbReference>
<evidence type="ECO:0000313" key="1">
    <source>
        <dbReference type="EMBL" id="MBH0238452.1"/>
    </source>
</evidence>
<dbReference type="EMBL" id="JADZLT010000050">
    <property type="protein sequence ID" value="MBH0238452.1"/>
    <property type="molecule type" value="Genomic_DNA"/>
</dbReference>
<organism evidence="1 2">
    <name type="scientific">Methylobrevis albus</name>
    <dbReference type="NCBI Taxonomy" id="2793297"/>
    <lineage>
        <taxon>Bacteria</taxon>
        <taxon>Pseudomonadati</taxon>
        <taxon>Pseudomonadota</taxon>
        <taxon>Alphaproteobacteria</taxon>
        <taxon>Hyphomicrobiales</taxon>
        <taxon>Pleomorphomonadaceae</taxon>
        <taxon>Methylobrevis</taxon>
    </lineage>
</organism>
<dbReference type="Proteomes" id="UP000631694">
    <property type="component" value="Unassembled WGS sequence"/>
</dbReference>
<dbReference type="InterPro" id="IPR019027">
    <property type="entry name" value="Pilus_biogenesis_CpaD-related"/>
</dbReference>
<dbReference type="AlphaFoldDB" id="A0A931I263"/>
<comment type="caution">
    <text evidence="1">The sequence shown here is derived from an EMBL/GenBank/DDBJ whole genome shotgun (WGS) entry which is preliminary data.</text>
</comment>
<proteinExistence type="predicted"/>
<evidence type="ECO:0000313" key="2">
    <source>
        <dbReference type="Proteomes" id="UP000631694"/>
    </source>
</evidence>
<sequence length="237" mass="24630">MTRYAEVSRRLAGCVLLAALVAGCQSGPDATGSIDTDDYRKRHPIVVQEGEETLDLAVGHGSAGLSGTDRDRVMAFAAVARDKGTGPLVIFVPTGSSNATAASYLAGSIRKSALQTGISSQYVETRSYGVPDPRIAAPIRLSFTRIKASVPHPCGQWPDGIYTYNTNNGDAEFGCSTQANLAAMVSDPQDLLGPRASTAIPGDRRSDIIAKWIRGEKTASAADSGSQGNISSVGGGN</sequence>
<gene>
    <name evidence="1" type="ORF">I5731_11515</name>
</gene>